<reference evidence="2" key="1">
    <citation type="journal article" date="2013" name="Science">
        <title>The Amborella genome and the evolution of flowering plants.</title>
        <authorList>
            <consortium name="Amborella Genome Project"/>
        </authorList>
    </citation>
    <scope>NUCLEOTIDE SEQUENCE [LARGE SCALE GENOMIC DNA]</scope>
</reference>
<dbReference type="HOGENOM" id="CLU_2402623_0_0_1"/>
<evidence type="ECO:0000313" key="1">
    <source>
        <dbReference type="EMBL" id="ERM93739.1"/>
    </source>
</evidence>
<sequence length="96" mass="10646">MRCALSLLKPTMPTWRCPSFSSRAHAVLVPLSPRVFSLLSPCAFTATTTVHLPVLLHSPITMRLPPQTPSPHDLSLHDSHCRMPHHRATHTVARPS</sequence>
<dbReference type="Gramene" id="ERM93739">
    <property type="protein sequence ID" value="ERM93739"/>
    <property type="gene ID" value="AMTR_s00004p00260960"/>
</dbReference>
<evidence type="ECO:0000313" key="2">
    <source>
        <dbReference type="Proteomes" id="UP000017836"/>
    </source>
</evidence>
<dbReference type="Proteomes" id="UP000017836">
    <property type="component" value="Unassembled WGS sequence"/>
</dbReference>
<organism evidence="1 2">
    <name type="scientific">Amborella trichopoda</name>
    <dbReference type="NCBI Taxonomy" id="13333"/>
    <lineage>
        <taxon>Eukaryota</taxon>
        <taxon>Viridiplantae</taxon>
        <taxon>Streptophyta</taxon>
        <taxon>Embryophyta</taxon>
        <taxon>Tracheophyta</taxon>
        <taxon>Spermatophyta</taxon>
        <taxon>Magnoliopsida</taxon>
        <taxon>Amborellales</taxon>
        <taxon>Amborellaceae</taxon>
        <taxon>Amborella</taxon>
    </lineage>
</organism>
<keyword evidence="2" id="KW-1185">Reference proteome</keyword>
<dbReference type="AlphaFoldDB" id="W1NEE8"/>
<name>W1NEE8_AMBTC</name>
<protein>
    <submittedName>
        <fullName evidence="1">Uncharacterized protein</fullName>
    </submittedName>
</protein>
<dbReference type="EMBL" id="KI397628">
    <property type="protein sequence ID" value="ERM93739.1"/>
    <property type="molecule type" value="Genomic_DNA"/>
</dbReference>
<proteinExistence type="predicted"/>
<gene>
    <name evidence="1" type="ORF">AMTR_s00004p00260960</name>
</gene>
<accession>W1NEE8</accession>